<reference evidence="2 3" key="1">
    <citation type="submission" date="2014-04" db="EMBL/GenBank/DDBJ databases">
        <authorList>
            <consortium name="DOE Joint Genome Institute"/>
            <person name="Kuo A."/>
            <person name="Kohler A."/>
            <person name="Nagy L.G."/>
            <person name="Floudas D."/>
            <person name="Copeland A."/>
            <person name="Barry K.W."/>
            <person name="Cichocki N."/>
            <person name="Veneault-Fourrey C."/>
            <person name="LaButti K."/>
            <person name="Lindquist E.A."/>
            <person name="Lipzen A."/>
            <person name="Lundell T."/>
            <person name="Morin E."/>
            <person name="Murat C."/>
            <person name="Sun H."/>
            <person name="Tunlid A."/>
            <person name="Henrissat B."/>
            <person name="Grigoriev I.V."/>
            <person name="Hibbett D.S."/>
            <person name="Martin F."/>
            <person name="Nordberg H.P."/>
            <person name="Cantor M.N."/>
            <person name="Hua S.X."/>
        </authorList>
    </citation>
    <scope>NUCLEOTIDE SEQUENCE [LARGE SCALE GENOMIC DNA]</scope>
    <source>
        <strain evidence="2 3">LaAM-08-1</strain>
    </source>
</reference>
<keyword evidence="3" id="KW-1185">Reference proteome</keyword>
<protein>
    <submittedName>
        <fullName evidence="2">Uncharacterized protein</fullName>
    </submittedName>
</protein>
<feature type="region of interest" description="Disordered" evidence="1">
    <location>
        <begin position="1"/>
        <end position="22"/>
    </location>
</feature>
<dbReference type="Proteomes" id="UP000054477">
    <property type="component" value="Unassembled WGS sequence"/>
</dbReference>
<reference evidence="3" key="2">
    <citation type="submission" date="2015-01" db="EMBL/GenBank/DDBJ databases">
        <title>Evolutionary Origins and Diversification of the Mycorrhizal Mutualists.</title>
        <authorList>
            <consortium name="DOE Joint Genome Institute"/>
            <consortium name="Mycorrhizal Genomics Consortium"/>
            <person name="Kohler A."/>
            <person name="Kuo A."/>
            <person name="Nagy L.G."/>
            <person name="Floudas D."/>
            <person name="Copeland A."/>
            <person name="Barry K.W."/>
            <person name="Cichocki N."/>
            <person name="Veneault-Fourrey C."/>
            <person name="LaButti K."/>
            <person name="Lindquist E.A."/>
            <person name="Lipzen A."/>
            <person name="Lundell T."/>
            <person name="Morin E."/>
            <person name="Murat C."/>
            <person name="Riley R."/>
            <person name="Ohm R."/>
            <person name="Sun H."/>
            <person name="Tunlid A."/>
            <person name="Henrissat B."/>
            <person name="Grigoriev I.V."/>
            <person name="Hibbett D.S."/>
            <person name="Martin F."/>
        </authorList>
    </citation>
    <scope>NUCLEOTIDE SEQUENCE [LARGE SCALE GENOMIC DNA]</scope>
    <source>
        <strain evidence="3">LaAM-08-1</strain>
    </source>
</reference>
<dbReference type="EMBL" id="KN838595">
    <property type="protein sequence ID" value="KIK02278.1"/>
    <property type="molecule type" value="Genomic_DNA"/>
</dbReference>
<dbReference type="AlphaFoldDB" id="A0A0C9Y2F8"/>
<evidence type="ECO:0000313" key="2">
    <source>
        <dbReference type="EMBL" id="KIK02278.1"/>
    </source>
</evidence>
<feature type="compositionally biased region" description="Polar residues" evidence="1">
    <location>
        <begin position="1"/>
        <end position="11"/>
    </location>
</feature>
<name>A0A0C9Y2F8_9AGAR</name>
<feature type="region of interest" description="Disordered" evidence="1">
    <location>
        <begin position="57"/>
        <end position="82"/>
    </location>
</feature>
<proteinExistence type="predicted"/>
<evidence type="ECO:0000256" key="1">
    <source>
        <dbReference type="SAM" id="MobiDB-lite"/>
    </source>
</evidence>
<evidence type="ECO:0000313" key="3">
    <source>
        <dbReference type="Proteomes" id="UP000054477"/>
    </source>
</evidence>
<accession>A0A0C9Y2F8</accession>
<dbReference type="HOGENOM" id="CLU_1845423_0_0_1"/>
<sequence>MGFDTSCSASKKPTAEISSKRSASSIAILEGDESALTPLSLDVPRDAFELSRCFENGTGASNKAPTPPLKKPSSSSSSSKGTLPNTLLSLLRANSGDLTLCWISLLILPKPSLIPESGHRPNGKRAPERLGFRAWGTWV</sequence>
<organism evidence="2 3">
    <name type="scientific">Laccaria amethystina LaAM-08-1</name>
    <dbReference type="NCBI Taxonomy" id="1095629"/>
    <lineage>
        <taxon>Eukaryota</taxon>
        <taxon>Fungi</taxon>
        <taxon>Dikarya</taxon>
        <taxon>Basidiomycota</taxon>
        <taxon>Agaricomycotina</taxon>
        <taxon>Agaricomycetes</taxon>
        <taxon>Agaricomycetidae</taxon>
        <taxon>Agaricales</taxon>
        <taxon>Agaricineae</taxon>
        <taxon>Hydnangiaceae</taxon>
        <taxon>Laccaria</taxon>
    </lineage>
</organism>
<gene>
    <name evidence="2" type="ORF">K443DRAFT_6317</name>
</gene>